<dbReference type="GO" id="GO:0016740">
    <property type="term" value="F:transferase activity"/>
    <property type="evidence" value="ECO:0007669"/>
    <property type="project" value="UniProtKB-KW"/>
</dbReference>
<dbReference type="InterPro" id="IPR036890">
    <property type="entry name" value="HATPase_C_sf"/>
</dbReference>
<keyword evidence="2" id="KW-0808">Transferase</keyword>
<accession>A0A1M5IGD5</accession>
<dbReference type="InterPro" id="IPR018762">
    <property type="entry name" value="ChpT_C"/>
</dbReference>
<evidence type="ECO:0000313" key="2">
    <source>
        <dbReference type="EMBL" id="SHG27444.1"/>
    </source>
</evidence>
<organism evidence="2 3">
    <name type="scientific">Cognatishimia maritima</name>
    <dbReference type="NCBI Taxonomy" id="870908"/>
    <lineage>
        <taxon>Bacteria</taxon>
        <taxon>Pseudomonadati</taxon>
        <taxon>Pseudomonadota</taxon>
        <taxon>Alphaproteobacteria</taxon>
        <taxon>Rhodobacterales</taxon>
        <taxon>Paracoccaceae</taxon>
        <taxon>Cognatishimia</taxon>
    </lineage>
</organism>
<keyword evidence="3" id="KW-1185">Reference proteome</keyword>
<protein>
    <submittedName>
        <fullName evidence="2">Histidine phosphotransferase ChpT</fullName>
    </submittedName>
</protein>
<dbReference type="EMBL" id="FQWM01000001">
    <property type="protein sequence ID" value="SHG27444.1"/>
    <property type="molecule type" value="Genomic_DNA"/>
</dbReference>
<evidence type="ECO:0000259" key="1">
    <source>
        <dbReference type="Pfam" id="PF10090"/>
    </source>
</evidence>
<dbReference type="STRING" id="870908.SAMN04488044_0324"/>
<proteinExistence type="predicted"/>
<evidence type="ECO:0000313" key="3">
    <source>
        <dbReference type="Proteomes" id="UP000184211"/>
    </source>
</evidence>
<reference evidence="3" key="1">
    <citation type="submission" date="2016-11" db="EMBL/GenBank/DDBJ databases">
        <authorList>
            <person name="Varghese N."/>
            <person name="Submissions S."/>
        </authorList>
    </citation>
    <scope>NUCLEOTIDE SEQUENCE [LARGE SCALE GENOMIC DNA]</scope>
    <source>
        <strain evidence="3">DSM 28223</strain>
    </source>
</reference>
<dbReference type="Proteomes" id="UP000184211">
    <property type="component" value="Unassembled WGS sequence"/>
</dbReference>
<feature type="domain" description="Histidine phosphotransferase ChpT C-terminal" evidence="1">
    <location>
        <begin position="82"/>
        <end position="188"/>
    </location>
</feature>
<dbReference type="AlphaFoldDB" id="A0A1M5IGD5"/>
<dbReference type="Pfam" id="PF10090">
    <property type="entry name" value="HPTransfase"/>
    <property type="match status" value="1"/>
</dbReference>
<dbReference type="OrthoDB" id="9803702at2"/>
<gene>
    <name evidence="2" type="ORF">SAMN04488044_0324</name>
</gene>
<dbReference type="RefSeq" id="WP_072789528.1">
    <property type="nucleotide sequence ID" value="NZ_FQWM01000001.1"/>
</dbReference>
<name>A0A1M5IGD5_9RHOB</name>
<dbReference type="Gene3D" id="3.30.565.10">
    <property type="entry name" value="Histidine kinase-like ATPase, C-terminal domain"/>
    <property type="match status" value="1"/>
</dbReference>
<sequence>MSTPNLHELVAARICHDLISPVGACVNGAELLSLGGGAEETALIAQSAQDASAKLQLLRVTFGPAARGQTIGSAEVKAMLSLQARERVKLLWHIDDTIQRTEAKAAFISVLCLQAALPRGGEIGISKNAEVFEIIAEGPDLQIDEDLWGPLTKGQAPEDLQASTVQFGLLPDLVSGMGRTIRIHLEERRIRIVF</sequence>
<dbReference type="Gene3D" id="1.10.287.130">
    <property type="match status" value="1"/>
</dbReference>